<dbReference type="PANTHER" id="PTHR48439:SF1">
    <property type="entry name" value="HEMIMETHYLATED DNA-BINDING DOMAIN-CONTAINING PROTEIN"/>
    <property type="match status" value="1"/>
</dbReference>
<protein>
    <submittedName>
        <fullName evidence="4">F-box only protein 21</fullName>
    </submittedName>
</protein>
<feature type="transmembrane region" description="Helical" evidence="2">
    <location>
        <begin position="40"/>
        <end position="63"/>
    </location>
</feature>
<evidence type="ECO:0000259" key="3">
    <source>
        <dbReference type="SMART" id="SM00992"/>
    </source>
</evidence>
<dbReference type="NCBIfam" id="TIGR02097">
    <property type="entry name" value="yccV"/>
    <property type="match status" value="1"/>
</dbReference>
<dbReference type="InterPro" id="IPR053189">
    <property type="entry name" value="Clp_protease_adapter_ClpF"/>
</dbReference>
<feature type="region of interest" description="Disordered" evidence="1">
    <location>
        <begin position="153"/>
        <end position="251"/>
    </location>
</feature>
<dbReference type="Pfam" id="PF08755">
    <property type="entry name" value="YccV-like"/>
    <property type="match status" value="1"/>
</dbReference>
<dbReference type="InterPro" id="IPR011722">
    <property type="entry name" value="Hemimethylated_DNA-bd_dom"/>
</dbReference>
<keyword evidence="2" id="KW-1133">Transmembrane helix</keyword>
<comment type="caution">
    <text evidence="4">The sequence shown here is derived from an EMBL/GenBank/DDBJ whole genome shotgun (WGS) entry which is preliminary data.</text>
</comment>
<dbReference type="SMART" id="SM00992">
    <property type="entry name" value="YccV-like"/>
    <property type="match status" value="1"/>
</dbReference>
<evidence type="ECO:0000256" key="2">
    <source>
        <dbReference type="SAM" id="Phobius"/>
    </source>
</evidence>
<dbReference type="Proteomes" id="UP001174909">
    <property type="component" value="Unassembled WGS sequence"/>
</dbReference>
<keyword evidence="2" id="KW-0472">Membrane</keyword>
<accession>A0AA35TIL7</accession>
<organism evidence="4 5">
    <name type="scientific">Geodia barretti</name>
    <name type="common">Barrett's horny sponge</name>
    <dbReference type="NCBI Taxonomy" id="519541"/>
    <lineage>
        <taxon>Eukaryota</taxon>
        <taxon>Metazoa</taxon>
        <taxon>Porifera</taxon>
        <taxon>Demospongiae</taxon>
        <taxon>Heteroscleromorpha</taxon>
        <taxon>Tetractinellida</taxon>
        <taxon>Astrophorina</taxon>
        <taxon>Geodiidae</taxon>
        <taxon>Geodia</taxon>
    </lineage>
</organism>
<feature type="compositionally biased region" description="Polar residues" evidence="1">
    <location>
        <begin position="213"/>
        <end position="222"/>
    </location>
</feature>
<evidence type="ECO:0000313" key="4">
    <source>
        <dbReference type="EMBL" id="CAI8048689.1"/>
    </source>
</evidence>
<proteinExistence type="predicted"/>
<feature type="non-terminal residue" evidence="4">
    <location>
        <position position="1"/>
    </location>
</feature>
<dbReference type="InterPro" id="IPR036623">
    <property type="entry name" value="Hemimethylated_DNA-bd_sf"/>
</dbReference>
<sequence>RVHCAKGQGHAASQNRLETRSQVAHEGLVQACIPYTVKMCIVGMNAAVVLLVLLLSVPLQLLLSSSLSSSPSVEQGDNSGDVTGPRAEAVEQLMDTAESLFDTVHSTIMYYSTWNHLKELVLVPYRKTPRTNLKSTVFKSKAGTTTILISSMDDTKTKKKRSTSASATAGSTSASKTSSSTRSSVSTQAGKMGSNSGTQREAIVKQQFHKSKSGSQQNSPNTETEKVQTGSKMKTSTKTEESDSKSQVIEEVSRAKEVDEYLMNEVYFGQSKKPRDLSVKFSVGRIVRHKTANYEGVVIGWDEVAKAPDKWIRHYYGNRKGVELTTHYLVLVDSKYIASGTPYYYVPQEDLEFGALQQLRCPEVSEFFERFQNGRYVPKPWLRDRYPMD</sequence>
<feature type="compositionally biased region" description="Low complexity" evidence="1">
    <location>
        <begin position="163"/>
        <end position="187"/>
    </location>
</feature>
<evidence type="ECO:0000256" key="1">
    <source>
        <dbReference type="SAM" id="MobiDB-lite"/>
    </source>
</evidence>
<dbReference type="GO" id="GO:0003677">
    <property type="term" value="F:DNA binding"/>
    <property type="evidence" value="ECO:0007669"/>
    <property type="project" value="InterPro"/>
</dbReference>
<dbReference type="PANTHER" id="PTHR48439">
    <property type="entry name" value="HEMIMETHYLATED DNA-BINDING DOMAIN-CONTAINING PROTEIN"/>
    <property type="match status" value="1"/>
</dbReference>
<keyword evidence="2" id="KW-0812">Transmembrane</keyword>
<dbReference type="SUPFAM" id="SSF141255">
    <property type="entry name" value="YccV-like"/>
    <property type="match status" value="1"/>
</dbReference>
<dbReference type="AlphaFoldDB" id="A0AA35TIL7"/>
<keyword evidence="5" id="KW-1185">Reference proteome</keyword>
<evidence type="ECO:0000313" key="5">
    <source>
        <dbReference type="Proteomes" id="UP001174909"/>
    </source>
</evidence>
<name>A0AA35TIL7_GEOBA</name>
<gene>
    <name evidence="4" type="ORF">GBAR_LOCUS26843</name>
</gene>
<reference evidence="4" key="1">
    <citation type="submission" date="2023-03" db="EMBL/GenBank/DDBJ databases">
        <authorList>
            <person name="Steffen K."/>
            <person name="Cardenas P."/>
        </authorList>
    </citation>
    <scope>NUCLEOTIDE SEQUENCE</scope>
</reference>
<feature type="domain" description="Hemimethylated DNA-binding" evidence="3">
    <location>
        <begin position="278"/>
        <end position="379"/>
    </location>
</feature>
<dbReference type="EMBL" id="CASHTH010003741">
    <property type="protein sequence ID" value="CAI8048689.1"/>
    <property type="molecule type" value="Genomic_DNA"/>
</dbReference>
<dbReference type="Gene3D" id="2.30.30.390">
    <property type="entry name" value="Hemimethylated DNA-binding domain"/>
    <property type="match status" value="1"/>
</dbReference>